<dbReference type="AlphaFoldDB" id="A0AAF0KCU9"/>
<evidence type="ECO:0000313" key="3">
    <source>
        <dbReference type="Proteomes" id="UP000298664"/>
    </source>
</evidence>
<reference evidence="2" key="1">
    <citation type="submission" date="2023-05" db="EMBL/GenBank/DDBJ databases">
        <title>Complete genome sequence of Agrobacterium larrymoorei CFBP5477.</title>
        <authorList>
            <person name="Yen H.-C."/>
            <person name="Chou L."/>
            <person name="Lin Y.-C."/>
            <person name="Lai E.-M."/>
            <person name="Kuo C.-H."/>
        </authorList>
    </citation>
    <scope>NUCLEOTIDE SEQUENCE</scope>
    <source>
        <strain evidence="2">CFBP5477</strain>
    </source>
</reference>
<organism evidence="2 3">
    <name type="scientific">Agrobacterium larrymoorei</name>
    <dbReference type="NCBI Taxonomy" id="160699"/>
    <lineage>
        <taxon>Bacteria</taxon>
        <taxon>Pseudomonadati</taxon>
        <taxon>Pseudomonadota</taxon>
        <taxon>Alphaproteobacteria</taxon>
        <taxon>Hyphomicrobiales</taxon>
        <taxon>Rhizobiaceae</taxon>
        <taxon>Rhizobium/Agrobacterium group</taxon>
        <taxon>Agrobacterium</taxon>
    </lineage>
</organism>
<dbReference type="EMBL" id="CP124733">
    <property type="protein sequence ID" value="WHA40198.1"/>
    <property type="molecule type" value="Genomic_DNA"/>
</dbReference>
<feature type="region of interest" description="Disordered" evidence="1">
    <location>
        <begin position="35"/>
        <end position="54"/>
    </location>
</feature>
<proteinExistence type="predicted"/>
<evidence type="ECO:0000313" key="2">
    <source>
        <dbReference type="EMBL" id="WHA40198.1"/>
    </source>
</evidence>
<protein>
    <submittedName>
        <fullName evidence="2">Uncharacterized protein</fullName>
    </submittedName>
</protein>
<evidence type="ECO:0000256" key="1">
    <source>
        <dbReference type="SAM" id="MobiDB-lite"/>
    </source>
</evidence>
<gene>
    <name evidence="2" type="ORF">CFBP5477_010170</name>
</gene>
<dbReference type="RefSeq" id="WP_282503049.1">
    <property type="nucleotide sequence ID" value="NZ_CP124733.1"/>
</dbReference>
<accession>A0AAF0KCU9</accession>
<name>A0AAF0KCU9_9HYPH</name>
<sequence>MASVSDRLAQFSRCPTWPDRQAAVRTTAAGFRSIRQDFAAGRTDSSSSHGRTRS</sequence>
<feature type="compositionally biased region" description="Polar residues" evidence="1">
    <location>
        <begin position="43"/>
        <end position="54"/>
    </location>
</feature>
<dbReference type="Proteomes" id="UP000298664">
    <property type="component" value="Chromosome Circular"/>
</dbReference>